<dbReference type="InterPro" id="IPR011009">
    <property type="entry name" value="Kinase-like_dom_sf"/>
</dbReference>
<dbReference type="Pfam" id="PF25816">
    <property type="entry name" value="RamC_N"/>
    <property type="match status" value="1"/>
</dbReference>
<evidence type="ECO:0000313" key="3">
    <source>
        <dbReference type="Proteomes" id="UP001205609"/>
    </source>
</evidence>
<comment type="caution">
    <text evidence="2">The sequence shown here is derived from an EMBL/GenBank/DDBJ whole genome shotgun (WGS) entry which is preliminary data.</text>
</comment>
<name>A0ABT2F0A3_9STAP</name>
<dbReference type="PANTHER" id="PTHR44167">
    <property type="entry name" value="OVARIAN-SPECIFIC SERINE/THREONINE-PROTEIN KINASE LOK-RELATED"/>
    <property type="match status" value="1"/>
</dbReference>
<reference evidence="2 3" key="1">
    <citation type="journal article" date="2023" name="Int. J. Syst. Evol. Microbiol.">
        <title>Streptococcus sciuri sp. nov., Staphylococcus marylandisciuri sp. nov. and Staphylococcus americanisciuri sp. nov., isolated from faeces of eastern grey squirrel (Sciurus carolinensis).</title>
        <authorList>
            <person name="Volokhov D.V."/>
            <person name="Zagorodnyaya T.A."/>
            <person name="Furtak V.A."/>
            <person name="Nattanmai G."/>
            <person name="Randall L."/>
            <person name="Jose S."/>
            <person name="Gao Y."/>
            <person name="Eisenberg T."/>
            <person name="Delmonte P."/>
            <person name="Blom J."/>
            <person name="Mitchell K.K."/>
        </authorList>
    </citation>
    <scope>NUCLEOTIDE SEQUENCE [LARGE SCALE GENOMIC DNA]</scope>
    <source>
        <strain evidence="2 3">GRT3</strain>
    </source>
</reference>
<dbReference type="EMBL" id="JANUXY010000002">
    <property type="protein sequence ID" value="MCS4485762.1"/>
    <property type="molecule type" value="Genomic_DNA"/>
</dbReference>
<dbReference type="Pfam" id="PF00069">
    <property type="entry name" value="Pkinase"/>
    <property type="match status" value="1"/>
</dbReference>
<evidence type="ECO:0000313" key="2">
    <source>
        <dbReference type="EMBL" id="MCS4485762.1"/>
    </source>
</evidence>
<feature type="domain" description="Protein kinase" evidence="1">
    <location>
        <begin position="178"/>
        <end position="427"/>
    </location>
</feature>
<organism evidence="2 3">
    <name type="scientific">Staphylococcus americanisciuri</name>
    <dbReference type="NCBI Taxonomy" id="2973940"/>
    <lineage>
        <taxon>Bacteria</taxon>
        <taxon>Bacillati</taxon>
        <taxon>Bacillota</taxon>
        <taxon>Bacilli</taxon>
        <taxon>Bacillales</taxon>
        <taxon>Staphylococcaceae</taxon>
        <taxon>Staphylococcus</taxon>
    </lineage>
</organism>
<protein>
    <submittedName>
        <fullName evidence="2">Protein kinase</fullName>
    </submittedName>
</protein>
<gene>
    <name evidence="2" type="ORF">NXS11_02510</name>
</gene>
<keyword evidence="3" id="KW-1185">Reference proteome</keyword>
<dbReference type="PROSITE" id="PS50011">
    <property type="entry name" value="PROTEIN_KINASE_DOM"/>
    <property type="match status" value="1"/>
</dbReference>
<dbReference type="Gene3D" id="1.10.510.10">
    <property type="entry name" value="Transferase(Phosphotransferase) domain 1"/>
    <property type="match status" value="1"/>
</dbReference>
<proteinExistence type="predicted"/>
<dbReference type="SUPFAM" id="SSF56112">
    <property type="entry name" value="Protein kinase-like (PK-like)"/>
    <property type="match status" value="1"/>
</dbReference>
<keyword evidence="2" id="KW-0808">Transferase</keyword>
<dbReference type="Proteomes" id="UP001205609">
    <property type="component" value="Unassembled WGS sequence"/>
</dbReference>
<dbReference type="SMART" id="SM00220">
    <property type="entry name" value="S_TKc"/>
    <property type="match status" value="1"/>
</dbReference>
<dbReference type="InterPro" id="IPR000719">
    <property type="entry name" value="Prot_kinase_dom"/>
</dbReference>
<dbReference type="GO" id="GO:0016301">
    <property type="term" value="F:kinase activity"/>
    <property type="evidence" value="ECO:0007669"/>
    <property type="project" value="UniProtKB-KW"/>
</dbReference>
<dbReference type="InterPro" id="IPR057929">
    <property type="entry name" value="RamC_N"/>
</dbReference>
<sequence length="427" mass="49418">MDIEQNNHWSYCSFFDQKKMKNHGFKIHISGSINNAHILLNISLPYLVKSKLNFKVVSSLNKLELQNSGIYGQSQIGKLITIYPEDNKILNKTLFDLHLITKGYNSPLIPSDFQYRNSGVVYYRYGLFISNESNTIQLSNGKLFKDTRERIVPPDFQSLIFDYQVPRYSILPKHLIILEVLSVRGKGSTYKVFDLKDKKIKIMKEGKPLGEIEDSGIDGTDRVIWEAFILSKLNCLTHVPSLHDYFYIGNHFYIIEDFIEGSTLENYCLQSDFNRLEILSIMIQITEKVNSIHKMGFIINDLSMGNIIIDLSQNIHIIDLEFSFSQDIECPPFMNVGTPGFFNENRKSTYIKDDIYSLVCIYYYLLLPSEYSKLTESIEDLQKNQIYSNKNLGLLKNDDKEIINKGLNGEIQDINSLLLYFKELYAI</sequence>
<dbReference type="RefSeq" id="WP_259198380.1">
    <property type="nucleotide sequence ID" value="NZ_JANUXY010000002.1"/>
</dbReference>
<accession>A0ABT2F0A3</accession>
<keyword evidence="2" id="KW-0418">Kinase</keyword>
<dbReference type="PANTHER" id="PTHR44167:SF24">
    <property type="entry name" value="SERINE_THREONINE-PROTEIN KINASE CHK2"/>
    <property type="match status" value="1"/>
</dbReference>
<evidence type="ECO:0000259" key="1">
    <source>
        <dbReference type="PROSITE" id="PS50011"/>
    </source>
</evidence>